<evidence type="ECO:0000259" key="1">
    <source>
        <dbReference type="PROSITE" id="PS50055"/>
    </source>
</evidence>
<accession>G0N3W6</accession>
<dbReference type="PRINTS" id="PR00700">
    <property type="entry name" value="PRTYPHPHTASE"/>
</dbReference>
<dbReference type="Pfam" id="PF00102">
    <property type="entry name" value="Y_phosphatase"/>
    <property type="match status" value="1"/>
</dbReference>
<dbReference type="InterPro" id="IPR000242">
    <property type="entry name" value="PTP_cat"/>
</dbReference>
<gene>
    <name evidence="3" type="ORF">CAEBREN_28800</name>
</gene>
<dbReference type="SMART" id="SM00404">
    <property type="entry name" value="PTPc_motif"/>
    <property type="match status" value="1"/>
</dbReference>
<organism evidence="4">
    <name type="scientific">Caenorhabditis brenneri</name>
    <name type="common">Nematode worm</name>
    <dbReference type="NCBI Taxonomy" id="135651"/>
    <lineage>
        <taxon>Eukaryota</taxon>
        <taxon>Metazoa</taxon>
        <taxon>Ecdysozoa</taxon>
        <taxon>Nematoda</taxon>
        <taxon>Chromadorea</taxon>
        <taxon>Rhabditida</taxon>
        <taxon>Rhabditina</taxon>
        <taxon>Rhabditomorpha</taxon>
        <taxon>Rhabditoidea</taxon>
        <taxon>Rhabditidae</taxon>
        <taxon>Peloderinae</taxon>
        <taxon>Caenorhabditis</taxon>
    </lineage>
</organism>
<evidence type="ECO:0008006" key="5">
    <source>
        <dbReference type="Google" id="ProtNLM"/>
    </source>
</evidence>
<dbReference type="PROSITE" id="PS50055">
    <property type="entry name" value="TYR_PHOSPHATASE_PTP"/>
    <property type="match status" value="1"/>
</dbReference>
<dbReference type="SMART" id="SM00194">
    <property type="entry name" value="PTPc"/>
    <property type="match status" value="1"/>
</dbReference>
<dbReference type="SUPFAM" id="SSF52799">
    <property type="entry name" value="(Phosphotyrosine protein) phosphatases II"/>
    <property type="match status" value="1"/>
</dbReference>
<dbReference type="PANTHER" id="PTHR46163">
    <property type="entry name" value="TYROSINE-PROTEIN PHOSPHATASE-RELATED"/>
    <property type="match status" value="1"/>
</dbReference>
<dbReference type="Gene3D" id="3.90.190.10">
    <property type="entry name" value="Protein tyrosine phosphatase superfamily"/>
    <property type="match status" value="1"/>
</dbReference>
<feature type="domain" description="Tyrosine specific protein phosphatases" evidence="2">
    <location>
        <begin position="158"/>
        <end position="200"/>
    </location>
</feature>
<dbReference type="AlphaFoldDB" id="G0N3W6"/>
<dbReference type="eggNOG" id="ENOG502QTTC">
    <property type="taxonomic scope" value="Eukaryota"/>
</dbReference>
<feature type="domain" description="Tyrosine-protein phosphatase" evidence="1">
    <location>
        <begin position="1"/>
        <end position="242"/>
    </location>
</feature>
<dbReference type="InterPro" id="IPR029021">
    <property type="entry name" value="Prot-tyrosine_phosphatase-like"/>
</dbReference>
<dbReference type="OrthoDB" id="5806364at2759"/>
<keyword evidence="4" id="KW-1185">Reference proteome</keyword>
<proteinExistence type="predicted"/>
<dbReference type="GO" id="GO:0004725">
    <property type="term" value="F:protein tyrosine phosphatase activity"/>
    <property type="evidence" value="ECO:0007669"/>
    <property type="project" value="InterPro"/>
</dbReference>
<protein>
    <recommendedName>
        <fullName evidence="5">Tyrosine specific protein phosphatases domain-containing protein</fullName>
    </recommendedName>
</protein>
<reference evidence="4" key="1">
    <citation type="submission" date="2011-07" db="EMBL/GenBank/DDBJ databases">
        <authorList>
            <consortium name="Caenorhabditis brenneri Sequencing and Analysis Consortium"/>
            <person name="Wilson R.K."/>
        </authorList>
    </citation>
    <scope>NUCLEOTIDE SEQUENCE [LARGE SCALE GENOMIC DNA]</scope>
    <source>
        <strain evidence="4">PB2801</strain>
    </source>
</reference>
<dbReference type="InterPro" id="IPR003595">
    <property type="entry name" value="Tyr_Pase_cat"/>
</dbReference>
<dbReference type="EMBL" id="GL379835">
    <property type="protein sequence ID" value="EGT51847.1"/>
    <property type="molecule type" value="Genomic_DNA"/>
</dbReference>
<dbReference type="InterPro" id="IPR000387">
    <property type="entry name" value="Tyr_Pase_dom"/>
</dbReference>
<dbReference type="HOGENOM" id="CLU_1001942_0_0_1"/>
<dbReference type="PROSITE" id="PS50056">
    <property type="entry name" value="TYR_PHOSPHATASE_2"/>
    <property type="match status" value="1"/>
</dbReference>
<evidence type="ECO:0000313" key="4">
    <source>
        <dbReference type="Proteomes" id="UP000008068"/>
    </source>
</evidence>
<dbReference type="InterPro" id="IPR052782">
    <property type="entry name" value="Oocyte-zygote_transition_reg"/>
</dbReference>
<evidence type="ECO:0000313" key="3">
    <source>
        <dbReference type="EMBL" id="EGT51847.1"/>
    </source>
</evidence>
<name>G0N3W6_CAEBE</name>
<dbReference type="STRING" id="135651.G0N3W6"/>
<dbReference type="InParanoid" id="G0N3W6"/>
<evidence type="ECO:0000259" key="2">
    <source>
        <dbReference type="PROSITE" id="PS50056"/>
    </source>
</evidence>
<dbReference type="Proteomes" id="UP000008068">
    <property type="component" value="Unassembled WGS sequence"/>
</dbReference>
<sequence length="278" mass="32097">MNTPGYHGNKIVTRTGTVFYAMASPTGENEEHEDTQELFYDVVWKDEVEYIVMLNRVNDGLYNDNGDLRMIIPRYFPAAERGGLGKTITIGKYTLTEIESTNQNNEDIHDITRSFTKRVFEIKRTTGKLFSKRTEIRRVIHYSCLHWEDNGIPTLGFQSIYEVMTVVTQSKKPIVVHCDTGTNRTMSFIGMEYISRMIEVNIDLTYQYGFTKLAEHRLRSFDSIRSSYTLQMGVVYFMLARIEPHGLQGLRFHQQMYEAVALRGEGVPADRDRGGIKF</sequence>